<keyword evidence="4" id="KW-0560">Oxidoreductase</keyword>
<dbReference type="STRING" id="4846.A0A367KBS6"/>
<evidence type="ECO:0000256" key="3">
    <source>
        <dbReference type="ARBA" id="ARBA00022723"/>
    </source>
</evidence>
<feature type="non-terminal residue" evidence="6">
    <location>
        <position position="1"/>
    </location>
</feature>
<evidence type="ECO:0000259" key="5">
    <source>
        <dbReference type="Pfam" id="PF03404"/>
    </source>
</evidence>
<accession>A0A367KBS6</accession>
<evidence type="ECO:0000313" key="7">
    <source>
        <dbReference type="Proteomes" id="UP000253551"/>
    </source>
</evidence>
<sequence length="106" mass="11910">IATEDQANAYWCKLPAIGEYNVQSYVCSPSDGLHDGPRLKQQVQGYALSGGGRSIQRVDVSGDDGKTWTTAQLHQPQVNNNYVSSSRFSWQHTTRIPHLELPWCYE</sequence>
<dbReference type="GO" id="GO:0030151">
    <property type="term" value="F:molybdenum ion binding"/>
    <property type="evidence" value="ECO:0007669"/>
    <property type="project" value="InterPro"/>
</dbReference>
<dbReference type="Gene3D" id="2.60.40.650">
    <property type="match status" value="1"/>
</dbReference>
<evidence type="ECO:0000313" key="6">
    <source>
        <dbReference type="EMBL" id="RCH99684.1"/>
    </source>
</evidence>
<dbReference type="PANTHER" id="PTHR19372:SF7">
    <property type="entry name" value="SULFITE OXIDASE, MITOCHONDRIAL"/>
    <property type="match status" value="1"/>
</dbReference>
<reference evidence="6 7" key="1">
    <citation type="journal article" date="2018" name="G3 (Bethesda)">
        <title>Phylogenetic and Phylogenomic Definition of Rhizopus Species.</title>
        <authorList>
            <person name="Gryganskyi A.P."/>
            <person name="Golan J."/>
            <person name="Dolatabadi S."/>
            <person name="Mondo S."/>
            <person name="Robb S."/>
            <person name="Idnurm A."/>
            <person name="Muszewska A."/>
            <person name="Steczkiewicz K."/>
            <person name="Masonjones S."/>
            <person name="Liao H.L."/>
            <person name="Gajdeczka M.T."/>
            <person name="Anike F."/>
            <person name="Vuek A."/>
            <person name="Anishchenko I.M."/>
            <person name="Voigt K."/>
            <person name="de Hoog G.S."/>
            <person name="Smith M.E."/>
            <person name="Heitman J."/>
            <person name="Vilgalys R."/>
            <person name="Stajich J.E."/>
        </authorList>
    </citation>
    <scope>NUCLEOTIDE SEQUENCE [LARGE SCALE GENOMIC DNA]</scope>
    <source>
        <strain evidence="6 7">LSU 92-RS-03</strain>
    </source>
</reference>
<evidence type="ECO:0000256" key="1">
    <source>
        <dbReference type="ARBA" id="ARBA00001924"/>
    </source>
</evidence>
<dbReference type="InterPro" id="IPR005066">
    <property type="entry name" value="MoCF_OxRdtse_dimer"/>
</dbReference>
<evidence type="ECO:0000256" key="2">
    <source>
        <dbReference type="ARBA" id="ARBA00022505"/>
    </source>
</evidence>
<gene>
    <name evidence="6" type="ORF">CU098_011915</name>
</gene>
<dbReference type="GO" id="GO:0006790">
    <property type="term" value="P:sulfur compound metabolic process"/>
    <property type="evidence" value="ECO:0007669"/>
    <property type="project" value="TreeGrafter"/>
</dbReference>
<dbReference type="InterPro" id="IPR008335">
    <property type="entry name" value="Mopterin_OxRdtase_euk"/>
</dbReference>
<name>A0A367KBS6_RHIST</name>
<dbReference type="PANTHER" id="PTHR19372">
    <property type="entry name" value="SULFITE REDUCTASE"/>
    <property type="match status" value="1"/>
</dbReference>
<proteinExistence type="predicted"/>
<dbReference type="GO" id="GO:0043546">
    <property type="term" value="F:molybdopterin cofactor binding"/>
    <property type="evidence" value="ECO:0007669"/>
    <property type="project" value="TreeGrafter"/>
</dbReference>
<comment type="caution">
    <text evidence="6">The sequence shown here is derived from an EMBL/GenBank/DDBJ whole genome shotgun (WGS) entry which is preliminary data.</text>
</comment>
<feature type="domain" description="Moybdenum cofactor oxidoreductase dimerisation" evidence="5">
    <location>
        <begin position="16"/>
        <end position="92"/>
    </location>
</feature>
<keyword evidence="7" id="KW-1185">Reference proteome</keyword>
<dbReference type="OrthoDB" id="10051395at2759"/>
<dbReference type="PRINTS" id="PR00407">
    <property type="entry name" value="EUMOPTERIN"/>
</dbReference>
<dbReference type="EMBL" id="PJQM01001923">
    <property type="protein sequence ID" value="RCH99684.1"/>
    <property type="molecule type" value="Genomic_DNA"/>
</dbReference>
<evidence type="ECO:0000256" key="4">
    <source>
        <dbReference type="ARBA" id="ARBA00023002"/>
    </source>
</evidence>
<dbReference type="GO" id="GO:0008482">
    <property type="term" value="F:sulfite oxidase activity"/>
    <property type="evidence" value="ECO:0007669"/>
    <property type="project" value="TreeGrafter"/>
</dbReference>
<keyword evidence="3" id="KW-0479">Metal-binding</keyword>
<organism evidence="6 7">
    <name type="scientific">Rhizopus stolonifer</name>
    <name type="common">Rhizopus nigricans</name>
    <dbReference type="NCBI Taxonomy" id="4846"/>
    <lineage>
        <taxon>Eukaryota</taxon>
        <taxon>Fungi</taxon>
        <taxon>Fungi incertae sedis</taxon>
        <taxon>Mucoromycota</taxon>
        <taxon>Mucoromycotina</taxon>
        <taxon>Mucoromycetes</taxon>
        <taxon>Mucorales</taxon>
        <taxon>Mucorineae</taxon>
        <taxon>Rhizopodaceae</taxon>
        <taxon>Rhizopus</taxon>
    </lineage>
</organism>
<keyword evidence="2" id="KW-0500">Molybdenum</keyword>
<comment type="cofactor">
    <cofactor evidence="1">
        <name>Mo-molybdopterin</name>
        <dbReference type="ChEBI" id="CHEBI:71302"/>
    </cofactor>
</comment>
<dbReference type="Pfam" id="PF03404">
    <property type="entry name" value="Mo-co_dimer"/>
    <property type="match status" value="1"/>
</dbReference>
<dbReference type="AlphaFoldDB" id="A0A367KBS6"/>
<dbReference type="SUPFAM" id="SSF81296">
    <property type="entry name" value="E set domains"/>
    <property type="match status" value="1"/>
</dbReference>
<dbReference type="GO" id="GO:0020037">
    <property type="term" value="F:heme binding"/>
    <property type="evidence" value="ECO:0007669"/>
    <property type="project" value="TreeGrafter"/>
</dbReference>
<dbReference type="Proteomes" id="UP000253551">
    <property type="component" value="Unassembled WGS sequence"/>
</dbReference>
<protein>
    <recommendedName>
        <fullName evidence="5">Moybdenum cofactor oxidoreductase dimerisation domain-containing protein</fullName>
    </recommendedName>
</protein>
<dbReference type="InterPro" id="IPR014756">
    <property type="entry name" value="Ig_E-set"/>
</dbReference>